<evidence type="ECO:0000313" key="3">
    <source>
        <dbReference type="EMBL" id="GAA3353283.1"/>
    </source>
</evidence>
<feature type="compositionally biased region" description="Low complexity" evidence="1">
    <location>
        <begin position="213"/>
        <end position="224"/>
    </location>
</feature>
<evidence type="ECO:0000313" key="4">
    <source>
        <dbReference type="EMBL" id="GAA3364960.1"/>
    </source>
</evidence>
<comment type="caution">
    <text evidence="3">The sequence shown here is derived from an EMBL/GenBank/DDBJ whole genome shotgun (WGS) entry which is preliminary data.</text>
</comment>
<proteinExistence type="predicted"/>
<feature type="region of interest" description="Disordered" evidence="1">
    <location>
        <begin position="115"/>
        <end position="227"/>
    </location>
</feature>
<dbReference type="RefSeq" id="WP_258343935.1">
    <property type="nucleotide sequence ID" value="NZ_BAAAYK010000013.1"/>
</dbReference>
<accession>A0ABP6RH98</accession>
<gene>
    <name evidence="3" type="ORF">GCM10020366_06040</name>
    <name evidence="4" type="ORF">GCM10020366_62970</name>
</gene>
<feature type="chain" id="PRO_5045029768" evidence="2">
    <location>
        <begin position="40"/>
        <end position="271"/>
    </location>
</feature>
<name>A0ABP6RH98_9PSEU</name>
<evidence type="ECO:0000313" key="5">
    <source>
        <dbReference type="Proteomes" id="UP001500483"/>
    </source>
</evidence>
<sequence length="271" mass="27392">MTGSWRRRWPLLRAWTARAAATAGLVGGAWLLAAGPAEAAPQPDVVPAVRVEVAKPAISSPAAVRPAIARPDPVEITAPSAPEPVHEDVPTDAVQLGVADLAADITSGVRAELEPVVEPAEPDRAEPDLVQLLPDRGGTGAVATTAPPPDVATPRAQAPERVEPAPPVLSETPDTAQHLSAPAPEPQHQAAPTPAPVEHGGTAPHQGPPVGPPAVVTASAAPSGSGHGLRWMHAVLPAGPHLPGPVRAVGGHVETVISRGIALIEPSTSPD</sequence>
<dbReference type="EMBL" id="BAAAYK010000038">
    <property type="protein sequence ID" value="GAA3364960.1"/>
    <property type="molecule type" value="Genomic_DNA"/>
</dbReference>
<keyword evidence="5" id="KW-1185">Reference proteome</keyword>
<reference evidence="3" key="3">
    <citation type="submission" date="2023-12" db="EMBL/GenBank/DDBJ databases">
        <authorList>
            <person name="Sun Q."/>
            <person name="Inoue M."/>
        </authorList>
    </citation>
    <scope>NUCLEOTIDE SEQUENCE</scope>
    <source>
        <strain evidence="3">JCM 9687</strain>
    </source>
</reference>
<feature type="signal peptide" evidence="2">
    <location>
        <begin position="1"/>
        <end position="39"/>
    </location>
</feature>
<dbReference type="Proteomes" id="UP001500483">
    <property type="component" value="Unassembled WGS sequence"/>
</dbReference>
<evidence type="ECO:0000256" key="1">
    <source>
        <dbReference type="SAM" id="MobiDB-lite"/>
    </source>
</evidence>
<protein>
    <submittedName>
        <fullName evidence="3">Uncharacterized protein</fullName>
    </submittedName>
</protein>
<dbReference type="EMBL" id="BAAAYK010000013">
    <property type="protein sequence ID" value="GAA3353283.1"/>
    <property type="molecule type" value="Genomic_DNA"/>
</dbReference>
<evidence type="ECO:0000256" key="2">
    <source>
        <dbReference type="SAM" id="SignalP"/>
    </source>
</evidence>
<keyword evidence="2" id="KW-0732">Signal</keyword>
<reference evidence="5" key="2">
    <citation type="journal article" date="2019" name="Int. J. Syst. Evol. Microbiol.">
        <title>The Global Catalogue of Microorganisms (GCM) 10K type strain sequencing project: providing services to taxonomists for standard genome sequencing and annotation.</title>
        <authorList>
            <consortium name="The Broad Institute Genomics Platform"/>
            <consortium name="The Broad Institute Genome Sequencing Center for Infectious Disease"/>
            <person name="Wu L."/>
            <person name="Ma J."/>
        </authorList>
    </citation>
    <scope>NUCLEOTIDE SEQUENCE [LARGE SCALE GENOMIC DNA]</scope>
    <source>
        <strain evidence="5">JCM 9687</strain>
    </source>
</reference>
<organism evidence="3 5">
    <name type="scientific">Saccharopolyspora gregorii</name>
    <dbReference type="NCBI Taxonomy" id="33914"/>
    <lineage>
        <taxon>Bacteria</taxon>
        <taxon>Bacillati</taxon>
        <taxon>Actinomycetota</taxon>
        <taxon>Actinomycetes</taxon>
        <taxon>Pseudonocardiales</taxon>
        <taxon>Pseudonocardiaceae</taxon>
        <taxon>Saccharopolyspora</taxon>
    </lineage>
</organism>
<reference evidence="3" key="1">
    <citation type="journal article" date="2014" name="Int. J. Syst. Evol. Microbiol.">
        <title>Complete genome of a new Firmicutes species belonging to the dominant human colonic microbiota ('Ruminococcus bicirculans') reveals two chromosomes and a selective capacity to utilize plant glucans.</title>
        <authorList>
            <consortium name="NISC Comparative Sequencing Program"/>
            <person name="Wegmann U."/>
            <person name="Louis P."/>
            <person name="Goesmann A."/>
            <person name="Henrissat B."/>
            <person name="Duncan S.H."/>
            <person name="Flint H.J."/>
        </authorList>
    </citation>
    <scope>NUCLEOTIDE SEQUENCE</scope>
    <source>
        <strain evidence="3">JCM 9687</strain>
    </source>
</reference>